<name>A0A9Q1FKV8_SYNKA</name>
<proteinExistence type="predicted"/>
<feature type="region of interest" description="Disordered" evidence="1">
    <location>
        <begin position="1"/>
        <end position="74"/>
    </location>
</feature>
<dbReference type="AlphaFoldDB" id="A0A9Q1FKV8"/>
<dbReference type="Proteomes" id="UP001152622">
    <property type="component" value="Chromosome 5"/>
</dbReference>
<protein>
    <submittedName>
        <fullName evidence="2">Uncharacterized protein</fullName>
    </submittedName>
</protein>
<accession>A0A9Q1FKV8</accession>
<sequence length="118" mass="12754">MMSEGCRRVDGTQRDRGGQREPLGLQRAGVRLNVLTEARSSLSLSRGRGGGEEKEEEEEERKTRPRMFRGDGHLWDGRVTEAKEAKDPPTCTLPPPGGDTACFTAPLPGPPSAVPAIS</sequence>
<dbReference type="EMBL" id="JAINUF010000005">
    <property type="protein sequence ID" value="KAJ8360582.1"/>
    <property type="molecule type" value="Genomic_DNA"/>
</dbReference>
<keyword evidence="3" id="KW-1185">Reference proteome</keyword>
<evidence type="ECO:0000313" key="2">
    <source>
        <dbReference type="EMBL" id="KAJ8360582.1"/>
    </source>
</evidence>
<reference evidence="2" key="1">
    <citation type="journal article" date="2023" name="Science">
        <title>Genome structures resolve the early diversification of teleost fishes.</title>
        <authorList>
            <person name="Parey E."/>
            <person name="Louis A."/>
            <person name="Montfort J."/>
            <person name="Bouchez O."/>
            <person name="Roques C."/>
            <person name="Iampietro C."/>
            <person name="Lluch J."/>
            <person name="Castinel A."/>
            <person name="Donnadieu C."/>
            <person name="Desvignes T."/>
            <person name="Floi Bucao C."/>
            <person name="Jouanno E."/>
            <person name="Wen M."/>
            <person name="Mejri S."/>
            <person name="Dirks R."/>
            <person name="Jansen H."/>
            <person name="Henkel C."/>
            <person name="Chen W.J."/>
            <person name="Zahm M."/>
            <person name="Cabau C."/>
            <person name="Klopp C."/>
            <person name="Thompson A.W."/>
            <person name="Robinson-Rechavi M."/>
            <person name="Braasch I."/>
            <person name="Lecointre G."/>
            <person name="Bobe J."/>
            <person name="Postlethwait J.H."/>
            <person name="Berthelot C."/>
            <person name="Roest Crollius H."/>
            <person name="Guiguen Y."/>
        </authorList>
    </citation>
    <scope>NUCLEOTIDE SEQUENCE</scope>
    <source>
        <strain evidence="2">WJC10195</strain>
    </source>
</reference>
<organism evidence="2 3">
    <name type="scientific">Synaphobranchus kaupii</name>
    <name type="common">Kaup's arrowtooth eel</name>
    <dbReference type="NCBI Taxonomy" id="118154"/>
    <lineage>
        <taxon>Eukaryota</taxon>
        <taxon>Metazoa</taxon>
        <taxon>Chordata</taxon>
        <taxon>Craniata</taxon>
        <taxon>Vertebrata</taxon>
        <taxon>Euteleostomi</taxon>
        <taxon>Actinopterygii</taxon>
        <taxon>Neopterygii</taxon>
        <taxon>Teleostei</taxon>
        <taxon>Anguilliformes</taxon>
        <taxon>Synaphobranchidae</taxon>
        <taxon>Synaphobranchus</taxon>
    </lineage>
</organism>
<comment type="caution">
    <text evidence="2">The sequence shown here is derived from an EMBL/GenBank/DDBJ whole genome shotgun (WGS) entry which is preliminary data.</text>
</comment>
<evidence type="ECO:0000313" key="3">
    <source>
        <dbReference type="Proteomes" id="UP001152622"/>
    </source>
</evidence>
<evidence type="ECO:0000256" key="1">
    <source>
        <dbReference type="SAM" id="MobiDB-lite"/>
    </source>
</evidence>
<feature type="compositionally biased region" description="Basic and acidic residues" evidence="1">
    <location>
        <begin position="1"/>
        <end position="19"/>
    </location>
</feature>
<gene>
    <name evidence="2" type="ORF">SKAU_G00171070</name>
</gene>
<feature type="region of interest" description="Disordered" evidence="1">
    <location>
        <begin position="80"/>
        <end position="99"/>
    </location>
</feature>